<protein>
    <recommendedName>
        <fullName evidence="1">Mitochondrial resolvase Ydc2 catalytic domain-containing protein</fullName>
    </recommendedName>
</protein>
<dbReference type="InterPro" id="IPR015242">
    <property type="entry name" value="Ydc2_cat"/>
</dbReference>
<name>A0AAN7ZMT8_9PEZI</name>
<accession>A0AAN7ZMT8</accession>
<evidence type="ECO:0000313" key="2">
    <source>
        <dbReference type="EMBL" id="KAK5697311.1"/>
    </source>
</evidence>
<dbReference type="InterPro" id="IPR012337">
    <property type="entry name" value="RNaseH-like_sf"/>
</dbReference>
<dbReference type="InterPro" id="IPR036397">
    <property type="entry name" value="RNaseH_sf"/>
</dbReference>
<dbReference type="Proteomes" id="UP001310594">
    <property type="component" value="Unassembled WGS sequence"/>
</dbReference>
<evidence type="ECO:0000313" key="3">
    <source>
        <dbReference type="Proteomes" id="UP001310594"/>
    </source>
</evidence>
<dbReference type="EMBL" id="JAVRQU010000011">
    <property type="protein sequence ID" value="KAK5697311.1"/>
    <property type="molecule type" value="Genomic_DNA"/>
</dbReference>
<dbReference type="CDD" id="cd16963">
    <property type="entry name" value="CCE1"/>
    <property type="match status" value="1"/>
</dbReference>
<reference evidence="2" key="1">
    <citation type="submission" date="2023-08" db="EMBL/GenBank/DDBJ databases">
        <title>Black Yeasts Isolated from many extreme environments.</title>
        <authorList>
            <person name="Coleine C."/>
            <person name="Stajich J.E."/>
            <person name="Selbmann L."/>
        </authorList>
    </citation>
    <scope>NUCLEOTIDE SEQUENCE</scope>
    <source>
        <strain evidence="2">CCFEE 5810</strain>
    </source>
</reference>
<gene>
    <name evidence="2" type="ORF">LTR97_007448</name>
</gene>
<dbReference type="GO" id="GO:0070336">
    <property type="term" value="F:flap-structured DNA binding"/>
    <property type="evidence" value="ECO:0007669"/>
    <property type="project" value="TreeGrafter"/>
</dbReference>
<dbReference type="SUPFAM" id="SSF53098">
    <property type="entry name" value="Ribonuclease H-like"/>
    <property type="match status" value="1"/>
</dbReference>
<dbReference type="GO" id="GO:0005739">
    <property type="term" value="C:mitochondrion"/>
    <property type="evidence" value="ECO:0007669"/>
    <property type="project" value="TreeGrafter"/>
</dbReference>
<dbReference type="AlphaFoldDB" id="A0AAN7ZMT8"/>
<feature type="domain" description="Mitochondrial resolvase Ydc2 catalytic" evidence="1">
    <location>
        <begin position="52"/>
        <end position="332"/>
    </location>
</feature>
<dbReference type="GO" id="GO:0000402">
    <property type="term" value="F:crossed form four-way junction DNA binding"/>
    <property type="evidence" value="ECO:0007669"/>
    <property type="project" value="TreeGrafter"/>
</dbReference>
<comment type="caution">
    <text evidence="2">The sequence shown here is derived from an EMBL/GenBank/DDBJ whole genome shotgun (WGS) entry which is preliminary data.</text>
</comment>
<sequence length="342" mass="36891">MASKLLGNLKAAQLKHAAFLCGLPSTGIKADLVAVLQRQARSSAEQLGQRRIVSVDMGLRNLAYCVVDVPGIDGTPELGKGERPLNVLQWRKTDLLHVAEAQVPIGALNDVESPTKLRTKKRGRPAAVPASMFTPSELSKTAYSVTTELLKHEPDAILIERQRFRSGGAAAIQEWTVRVNMLESMLWACLRTLSEGSTNKRVIFPTIHEINPARVAHFWVGTPGSNLQLTADTLASTPEDASAAVGTGRKRVQKNDKIAVVRSWLGDEAGSSLTFEGGAARVANAFASPSGRSSRAKPADTEWGDDIGKLDDLADCLLQAAAWARWEENRNALAQLLLTEDG</sequence>
<dbReference type="InterPro" id="IPR039197">
    <property type="entry name" value="Mrs1/Cce1"/>
</dbReference>
<proteinExistence type="predicted"/>
<evidence type="ECO:0000259" key="1">
    <source>
        <dbReference type="Pfam" id="PF09159"/>
    </source>
</evidence>
<dbReference type="GO" id="GO:0004520">
    <property type="term" value="F:DNA endonuclease activity"/>
    <property type="evidence" value="ECO:0007669"/>
    <property type="project" value="TreeGrafter"/>
</dbReference>
<dbReference type="PANTHER" id="PTHR28072">
    <property type="entry name" value="CRUCIFORM CUTTING ENDONUCLEASE 1, MITOCHONDRIAL-RELATED"/>
    <property type="match status" value="1"/>
</dbReference>
<dbReference type="Pfam" id="PF09159">
    <property type="entry name" value="Ydc2-catalyt"/>
    <property type="match status" value="1"/>
</dbReference>
<dbReference type="GO" id="GO:0000403">
    <property type="term" value="F:Y-form DNA binding"/>
    <property type="evidence" value="ECO:0007669"/>
    <property type="project" value="TreeGrafter"/>
</dbReference>
<dbReference type="PANTHER" id="PTHR28072:SF1">
    <property type="entry name" value="CRUCIFORM CUTTING ENDONUCLEASE 1, MITOCHONDRIAL-RELATED"/>
    <property type="match status" value="1"/>
</dbReference>
<dbReference type="Gene3D" id="3.30.420.10">
    <property type="entry name" value="Ribonuclease H-like superfamily/Ribonuclease H"/>
    <property type="match status" value="1"/>
</dbReference>
<organism evidence="2 3">
    <name type="scientific">Elasticomyces elasticus</name>
    <dbReference type="NCBI Taxonomy" id="574655"/>
    <lineage>
        <taxon>Eukaryota</taxon>
        <taxon>Fungi</taxon>
        <taxon>Dikarya</taxon>
        <taxon>Ascomycota</taxon>
        <taxon>Pezizomycotina</taxon>
        <taxon>Dothideomycetes</taxon>
        <taxon>Dothideomycetidae</taxon>
        <taxon>Mycosphaerellales</taxon>
        <taxon>Teratosphaeriaceae</taxon>
        <taxon>Elasticomyces</taxon>
    </lineage>
</organism>